<keyword evidence="7" id="KW-1185">Reference proteome</keyword>
<feature type="region of interest" description="Disordered" evidence="5">
    <location>
        <begin position="1"/>
        <end position="21"/>
    </location>
</feature>
<evidence type="ECO:0000256" key="4">
    <source>
        <dbReference type="PROSITE-ProRule" id="PRU00339"/>
    </source>
</evidence>
<feature type="repeat" description="TPR" evidence="4">
    <location>
        <begin position="220"/>
        <end position="253"/>
    </location>
</feature>
<organism evidence="6 7">
    <name type="scientific">Oopsacas minuta</name>
    <dbReference type="NCBI Taxonomy" id="111878"/>
    <lineage>
        <taxon>Eukaryota</taxon>
        <taxon>Metazoa</taxon>
        <taxon>Porifera</taxon>
        <taxon>Hexactinellida</taxon>
        <taxon>Hexasterophora</taxon>
        <taxon>Lyssacinosida</taxon>
        <taxon>Leucopsacidae</taxon>
        <taxon>Oopsacas</taxon>
    </lineage>
</organism>
<dbReference type="InterPro" id="IPR019734">
    <property type="entry name" value="TPR_rpt"/>
</dbReference>
<protein>
    <recommendedName>
        <fullName evidence="8">Bardet-Biedl syndrome 4</fullName>
    </recommendedName>
</protein>
<dbReference type="Pfam" id="PF13424">
    <property type="entry name" value="TPR_12"/>
    <property type="match status" value="1"/>
</dbReference>
<dbReference type="Gene3D" id="1.25.40.10">
    <property type="entry name" value="Tetratricopeptide repeat domain"/>
    <property type="match status" value="3"/>
</dbReference>
<reference evidence="6 7" key="1">
    <citation type="journal article" date="2023" name="BMC Biol.">
        <title>The compact genome of the sponge Oopsacas minuta (Hexactinellida) is lacking key metazoan core genes.</title>
        <authorList>
            <person name="Santini S."/>
            <person name="Schenkelaars Q."/>
            <person name="Jourda C."/>
            <person name="Duchesne M."/>
            <person name="Belahbib H."/>
            <person name="Rocher C."/>
            <person name="Selva M."/>
            <person name="Riesgo A."/>
            <person name="Vervoort M."/>
            <person name="Leys S.P."/>
            <person name="Kodjabachian L."/>
            <person name="Le Bivic A."/>
            <person name="Borchiellini C."/>
            <person name="Claverie J.M."/>
            <person name="Renard E."/>
        </authorList>
    </citation>
    <scope>NUCLEOTIDE SEQUENCE [LARGE SCALE GENOMIC DNA]</scope>
    <source>
        <strain evidence="6">SPO-2</strain>
    </source>
</reference>
<proteinExistence type="inferred from homology"/>
<keyword evidence="2 4" id="KW-0802">TPR repeat</keyword>
<name>A0AAV7KER6_9METZ</name>
<dbReference type="PANTHER" id="PTHR44186">
    <property type="match status" value="1"/>
</dbReference>
<evidence type="ECO:0000256" key="1">
    <source>
        <dbReference type="ARBA" id="ARBA00022737"/>
    </source>
</evidence>
<dbReference type="GO" id="GO:0060271">
    <property type="term" value="P:cilium assembly"/>
    <property type="evidence" value="ECO:0007669"/>
    <property type="project" value="TreeGrafter"/>
</dbReference>
<dbReference type="PANTHER" id="PTHR44186:SF1">
    <property type="entry name" value="BARDET-BIEDL SYNDROME 4 PROTEIN"/>
    <property type="match status" value="1"/>
</dbReference>
<accession>A0AAV7KER6</accession>
<dbReference type="PROSITE" id="PS50005">
    <property type="entry name" value="TPR"/>
    <property type="match status" value="4"/>
</dbReference>
<keyword evidence="1" id="KW-0677">Repeat</keyword>
<dbReference type="GO" id="GO:0036064">
    <property type="term" value="C:ciliary basal body"/>
    <property type="evidence" value="ECO:0007669"/>
    <property type="project" value="TreeGrafter"/>
</dbReference>
<dbReference type="EMBL" id="JAKMXF010000044">
    <property type="protein sequence ID" value="KAI6659916.1"/>
    <property type="molecule type" value="Genomic_DNA"/>
</dbReference>
<evidence type="ECO:0008006" key="8">
    <source>
        <dbReference type="Google" id="ProtNLM"/>
    </source>
</evidence>
<evidence type="ECO:0000256" key="5">
    <source>
        <dbReference type="SAM" id="MobiDB-lite"/>
    </source>
</evidence>
<dbReference type="Pfam" id="PF13414">
    <property type="entry name" value="TPR_11"/>
    <property type="match status" value="1"/>
</dbReference>
<evidence type="ECO:0000313" key="6">
    <source>
        <dbReference type="EMBL" id="KAI6659916.1"/>
    </source>
</evidence>
<dbReference type="Proteomes" id="UP001165289">
    <property type="component" value="Unassembled WGS sequence"/>
</dbReference>
<feature type="repeat" description="TPR" evidence="4">
    <location>
        <begin position="79"/>
        <end position="112"/>
    </location>
</feature>
<dbReference type="Pfam" id="PF13181">
    <property type="entry name" value="TPR_8"/>
    <property type="match status" value="1"/>
</dbReference>
<evidence type="ECO:0000256" key="3">
    <source>
        <dbReference type="ARBA" id="ARBA00023778"/>
    </source>
</evidence>
<dbReference type="AlphaFoldDB" id="A0AAV7KER6"/>
<comment type="similarity">
    <text evidence="3">Belongs to the BBS4 family.</text>
</comment>
<comment type="caution">
    <text evidence="6">The sequence shown here is derived from an EMBL/GenBank/DDBJ whole genome shotgun (WGS) entry which is preliminary data.</text>
</comment>
<evidence type="ECO:0000256" key="2">
    <source>
        <dbReference type="ARBA" id="ARBA00022803"/>
    </source>
</evidence>
<gene>
    <name evidence="6" type="ORF">LOD99_14256</name>
</gene>
<feature type="repeat" description="TPR" evidence="4">
    <location>
        <begin position="356"/>
        <end position="389"/>
    </location>
</feature>
<evidence type="ECO:0000313" key="7">
    <source>
        <dbReference type="Proteomes" id="UP001165289"/>
    </source>
</evidence>
<feature type="repeat" description="TPR" evidence="4">
    <location>
        <begin position="186"/>
        <end position="219"/>
    </location>
</feature>
<dbReference type="InterPro" id="IPR011990">
    <property type="entry name" value="TPR-like_helical_dom_sf"/>
</dbReference>
<sequence>MSDGGTGAGSNDDKVVNSNDTDIPVRQVERRMIRTSKAPEIPPFESRNWLIHSHYMSKDFDTCRSLIVQQLAETQGMCEYAQYVQGMVLRQEGRIQESLDSLQVASRLNPQNPENLKQIARSLFLMGKHKTAIEVYSSALELIQNRNPENKDWEILHNQGICYARLGDSSAAKNHLKKAIEIGQQHSSYMQLGRVHLEEGNIEQAIAVYKEALAISAEDTELMTTLGLLYLRNNKHQEAFEYLGNSLAYSPTEHKAILAVGSVMQKHQDHDVAISKYRVATLSTPESPQLWNNIGMCFFDKKKYVIAVSCLKRSWYLAPFEWRIAYNLGLIHLTIRQYASAVHFLRAAIGTNPRLGASYLLLGIALTHLNEQSQAKQAFEHSLTLMPDDISLLLNYSIFLIKNADSKSALYFITKFESLITSVSLKTLDPELVKMSGQLSSILHSGLPDQQEVAT</sequence>
<dbReference type="SUPFAM" id="SSF48452">
    <property type="entry name" value="TPR-like"/>
    <property type="match status" value="2"/>
</dbReference>
<dbReference type="GO" id="GO:0061512">
    <property type="term" value="P:protein localization to cilium"/>
    <property type="evidence" value="ECO:0007669"/>
    <property type="project" value="TreeGrafter"/>
</dbReference>
<dbReference type="SMART" id="SM00028">
    <property type="entry name" value="TPR"/>
    <property type="match status" value="8"/>
</dbReference>